<comment type="similarity">
    <text evidence="2">Belongs to the autoinducer-2 exporter (AI-2E) (TC 2.A.86) family.</text>
</comment>
<dbReference type="GO" id="GO:0055085">
    <property type="term" value="P:transmembrane transport"/>
    <property type="evidence" value="ECO:0007669"/>
    <property type="project" value="TreeGrafter"/>
</dbReference>
<dbReference type="Pfam" id="PF01594">
    <property type="entry name" value="AI-2E_transport"/>
    <property type="match status" value="1"/>
</dbReference>
<evidence type="ECO:0000313" key="8">
    <source>
        <dbReference type="Proteomes" id="UP000250003"/>
    </source>
</evidence>
<evidence type="ECO:0000256" key="6">
    <source>
        <dbReference type="SAM" id="Phobius"/>
    </source>
</evidence>
<dbReference type="PANTHER" id="PTHR21716">
    <property type="entry name" value="TRANSMEMBRANE PROTEIN"/>
    <property type="match status" value="1"/>
</dbReference>
<dbReference type="EMBL" id="CP030280">
    <property type="protein sequence ID" value="AWY99551.1"/>
    <property type="molecule type" value="Genomic_DNA"/>
</dbReference>
<keyword evidence="8" id="KW-1185">Reference proteome</keyword>
<feature type="transmembrane region" description="Helical" evidence="6">
    <location>
        <begin position="212"/>
        <end position="231"/>
    </location>
</feature>
<proteinExistence type="inferred from homology"/>
<feature type="transmembrane region" description="Helical" evidence="6">
    <location>
        <begin position="272"/>
        <end position="291"/>
    </location>
</feature>
<gene>
    <name evidence="7" type="ORF">DQQ01_15180</name>
</gene>
<dbReference type="RefSeq" id="WP_111920986.1">
    <property type="nucleotide sequence ID" value="NZ_CAUWHR010000006.1"/>
</dbReference>
<keyword evidence="3 6" id="KW-0812">Transmembrane</keyword>
<feature type="transmembrane region" description="Helical" evidence="6">
    <location>
        <begin position="12"/>
        <end position="37"/>
    </location>
</feature>
<dbReference type="AlphaFoldDB" id="A0A2Z4UET1"/>
<comment type="subcellular location">
    <subcellularLocation>
        <location evidence="1">Membrane</location>
        <topology evidence="1">Multi-pass membrane protein</topology>
    </subcellularLocation>
</comment>
<evidence type="ECO:0000256" key="4">
    <source>
        <dbReference type="ARBA" id="ARBA00022989"/>
    </source>
</evidence>
<sequence>MNRRKILMIMGVTLGVFLGMRYLLPVLLPFLCGWLLAELVYPTASRLAESRVGKALHVTKTGIGGVLILLIICGAAWGLLAGVQYLTGRIGECLRYYPVLKSQMDALLAQCCKGVERMTGIPAEKSSSYFYCHIEELGNYFFQDGRGMDTAVDSIRCCVFVVGMLMVGIVSAVLFLQEREKIRGFLEKQPFFMKTRQLIRELFQSMTQYFKAQIKIMTVICLLCVAGLWILRVRHFFGYGLALGILDAFPVLGTGLFLVPAAVFQILMGNQFQGIGFLVLYGITAVVRQLLEPKFIGNHVGVSPLLVLFSVYAGLFVYGGTGFILGPFSALLIFTISKNFINKGE</sequence>
<reference evidence="8" key="1">
    <citation type="submission" date="2018-06" db="EMBL/GenBank/DDBJ databases">
        <title>Description of Blautia argi sp. nov., a new anaerobic isolated from dog feces.</title>
        <authorList>
            <person name="Chang Y.-H."/>
            <person name="Paek J."/>
            <person name="Shin Y."/>
        </authorList>
    </citation>
    <scope>NUCLEOTIDE SEQUENCE [LARGE SCALE GENOMIC DNA]</scope>
    <source>
        <strain evidence="8">KCTC 15426</strain>
    </source>
</reference>
<feature type="transmembrane region" description="Helical" evidence="6">
    <location>
        <begin position="243"/>
        <end position="266"/>
    </location>
</feature>
<dbReference type="KEGG" id="blau:DQQ01_15180"/>
<evidence type="ECO:0000256" key="1">
    <source>
        <dbReference type="ARBA" id="ARBA00004141"/>
    </source>
</evidence>
<evidence type="ECO:0000256" key="2">
    <source>
        <dbReference type="ARBA" id="ARBA00009773"/>
    </source>
</evidence>
<dbReference type="OrthoDB" id="9774361at2"/>
<protein>
    <submittedName>
        <fullName evidence="7">AI-2E family transporter</fullName>
    </submittedName>
</protein>
<accession>A0A2Z4UET1</accession>
<evidence type="ECO:0000256" key="3">
    <source>
        <dbReference type="ARBA" id="ARBA00022692"/>
    </source>
</evidence>
<evidence type="ECO:0000256" key="5">
    <source>
        <dbReference type="ARBA" id="ARBA00023136"/>
    </source>
</evidence>
<dbReference type="GO" id="GO:0016020">
    <property type="term" value="C:membrane"/>
    <property type="evidence" value="ECO:0007669"/>
    <property type="project" value="UniProtKB-SubCell"/>
</dbReference>
<feature type="transmembrane region" description="Helical" evidence="6">
    <location>
        <begin position="63"/>
        <end position="86"/>
    </location>
</feature>
<dbReference type="PANTHER" id="PTHR21716:SF68">
    <property type="entry name" value="TRANSPORT PROTEIN YTVI-RELATED"/>
    <property type="match status" value="1"/>
</dbReference>
<organism evidence="7 8">
    <name type="scientific">Blautia argi</name>
    <dbReference type="NCBI Taxonomy" id="1912897"/>
    <lineage>
        <taxon>Bacteria</taxon>
        <taxon>Bacillati</taxon>
        <taxon>Bacillota</taxon>
        <taxon>Clostridia</taxon>
        <taxon>Lachnospirales</taxon>
        <taxon>Lachnospiraceae</taxon>
        <taxon>Blautia</taxon>
    </lineage>
</organism>
<keyword evidence="5 6" id="KW-0472">Membrane</keyword>
<feature type="transmembrane region" description="Helical" evidence="6">
    <location>
        <begin position="155"/>
        <end position="176"/>
    </location>
</feature>
<dbReference type="InterPro" id="IPR002549">
    <property type="entry name" value="AI-2E-like"/>
</dbReference>
<keyword evidence="4 6" id="KW-1133">Transmembrane helix</keyword>
<dbReference type="Proteomes" id="UP000250003">
    <property type="component" value="Chromosome"/>
</dbReference>
<name>A0A2Z4UET1_9FIRM</name>
<evidence type="ECO:0000313" key="7">
    <source>
        <dbReference type="EMBL" id="AWY99551.1"/>
    </source>
</evidence>